<dbReference type="InterPro" id="IPR003340">
    <property type="entry name" value="B3_DNA-bd"/>
</dbReference>
<feature type="domain" description="TF-B3" evidence="7">
    <location>
        <begin position="209"/>
        <end position="307"/>
    </location>
</feature>
<dbReference type="AlphaFoldDB" id="A0AAN8UPB1"/>
<dbReference type="InterPro" id="IPR050655">
    <property type="entry name" value="Plant_B3_domain"/>
</dbReference>
<evidence type="ECO:0000313" key="8">
    <source>
        <dbReference type="EMBL" id="KAK6916504.1"/>
    </source>
</evidence>
<dbReference type="PROSITE" id="PS50863">
    <property type="entry name" value="B3"/>
    <property type="match status" value="2"/>
</dbReference>
<evidence type="ECO:0000256" key="5">
    <source>
        <dbReference type="ARBA" id="ARBA00023242"/>
    </source>
</evidence>
<feature type="region of interest" description="Disordered" evidence="6">
    <location>
        <begin position="154"/>
        <end position="175"/>
    </location>
</feature>
<gene>
    <name evidence="8" type="ORF">RJ641_019365</name>
</gene>
<reference evidence="8 9" key="1">
    <citation type="submission" date="2023-12" db="EMBL/GenBank/DDBJ databases">
        <title>A high-quality genome assembly for Dillenia turbinata (Dilleniales).</title>
        <authorList>
            <person name="Chanderbali A."/>
        </authorList>
    </citation>
    <scope>NUCLEOTIDE SEQUENCE [LARGE SCALE GENOMIC DNA]</scope>
    <source>
        <strain evidence="8">LSX21</strain>
        <tissue evidence="8">Leaf</tissue>
    </source>
</reference>
<dbReference type="PANTHER" id="PTHR31920">
    <property type="entry name" value="B3 DOMAIN-CONTAINING"/>
    <property type="match status" value="1"/>
</dbReference>
<dbReference type="Proteomes" id="UP001370490">
    <property type="component" value="Unassembled WGS sequence"/>
</dbReference>
<sequence length="307" mass="35758">VSQIEERKMVTAKRVSKVPVSPKSFFRCFLPEFYSQRMLNPEEIIKHFDGAIPKAVTLRSCHDRLWRVKVCMAENGLFLENGWLVFLKDNDVEEGDFIVFSYDGNCVFDFQIFGRTACLKEKIAVEEEVEECGSRKLEVQSKPPRECSVKQKLTMKRPRGRPPKHRALKRKSRGDVSATTKVHDGRWEGAVSPTNEEDENRIPHHIRPKNPYFLARVDKRNYFVNVPLDVINGNGIILPPKLTLLDCDGRTWTSEVQRWYDGRLFLHGGWANFIRQHKVRRTDCCICEFLQGRGRKNYIIEIHIIRA</sequence>
<protein>
    <submittedName>
        <fullName evidence="8">B3 DNA binding domain</fullName>
    </submittedName>
</protein>
<evidence type="ECO:0000256" key="2">
    <source>
        <dbReference type="ARBA" id="ARBA00023015"/>
    </source>
</evidence>
<dbReference type="PANTHER" id="PTHR31920:SF135">
    <property type="entry name" value="B3 DOMAIN-CONTAINING PROTEIN OS03G0621600-RELATED"/>
    <property type="match status" value="1"/>
</dbReference>
<evidence type="ECO:0000313" key="9">
    <source>
        <dbReference type="Proteomes" id="UP001370490"/>
    </source>
</evidence>
<dbReference type="SUPFAM" id="SSF101936">
    <property type="entry name" value="DNA-binding pseudobarrel domain"/>
    <property type="match status" value="2"/>
</dbReference>
<evidence type="ECO:0000256" key="1">
    <source>
        <dbReference type="ARBA" id="ARBA00004123"/>
    </source>
</evidence>
<evidence type="ECO:0000259" key="7">
    <source>
        <dbReference type="PROSITE" id="PS50863"/>
    </source>
</evidence>
<keyword evidence="5" id="KW-0539">Nucleus</keyword>
<keyword evidence="2" id="KW-0805">Transcription regulation</keyword>
<organism evidence="8 9">
    <name type="scientific">Dillenia turbinata</name>
    <dbReference type="NCBI Taxonomy" id="194707"/>
    <lineage>
        <taxon>Eukaryota</taxon>
        <taxon>Viridiplantae</taxon>
        <taxon>Streptophyta</taxon>
        <taxon>Embryophyta</taxon>
        <taxon>Tracheophyta</taxon>
        <taxon>Spermatophyta</taxon>
        <taxon>Magnoliopsida</taxon>
        <taxon>eudicotyledons</taxon>
        <taxon>Gunneridae</taxon>
        <taxon>Pentapetalae</taxon>
        <taxon>Dilleniales</taxon>
        <taxon>Dilleniaceae</taxon>
        <taxon>Dillenia</taxon>
    </lineage>
</organism>
<comment type="caution">
    <text evidence="8">The sequence shown here is derived from an EMBL/GenBank/DDBJ whole genome shotgun (WGS) entry which is preliminary data.</text>
</comment>
<feature type="compositionally biased region" description="Basic residues" evidence="6">
    <location>
        <begin position="154"/>
        <end position="172"/>
    </location>
</feature>
<keyword evidence="4" id="KW-0804">Transcription</keyword>
<feature type="domain" description="TF-B3" evidence="7">
    <location>
        <begin position="41"/>
        <end position="116"/>
    </location>
</feature>
<dbReference type="CDD" id="cd10017">
    <property type="entry name" value="B3_DNA"/>
    <property type="match status" value="2"/>
</dbReference>
<proteinExistence type="predicted"/>
<evidence type="ECO:0000256" key="4">
    <source>
        <dbReference type="ARBA" id="ARBA00023163"/>
    </source>
</evidence>
<evidence type="ECO:0000256" key="6">
    <source>
        <dbReference type="SAM" id="MobiDB-lite"/>
    </source>
</evidence>
<evidence type="ECO:0000256" key="3">
    <source>
        <dbReference type="ARBA" id="ARBA00023125"/>
    </source>
</evidence>
<dbReference type="Gene3D" id="2.40.330.10">
    <property type="entry name" value="DNA-binding pseudobarrel domain"/>
    <property type="match status" value="2"/>
</dbReference>
<comment type="subcellular location">
    <subcellularLocation>
        <location evidence="1">Nucleus</location>
    </subcellularLocation>
</comment>
<dbReference type="SMART" id="SM01019">
    <property type="entry name" value="B3"/>
    <property type="match status" value="2"/>
</dbReference>
<dbReference type="GO" id="GO:0005634">
    <property type="term" value="C:nucleus"/>
    <property type="evidence" value="ECO:0007669"/>
    <property type="project" value="UniProtKB-SubCell"/>
</dbReference>
<keyword evidence="3" id="KW-0238">DNA-binding</keyword>
<dbReference type="Pfam" id="PF02362">
    <property type="entry name" value="B3"/>
    <property type="match status" value="2"/>
</dbReference>
<dbReference type="InterPro" id="IPR015300">
    <property type="entry name" value="DNA-bd_pseudobarrel_sf"/>
</dbReference>
<accession>A0AAN8UPB1</accession>
<feature type="non-terminal residue" evidence="8">
    <location>
        <position position="1"/>
    </location>
</feature>
<dbReference type="EMBL" id="JBAMMX010000024">
    <property type="protein sequence ID" value="KAK6916504.1"/>
    <property type="molecule type" value="Genomic_DNA"/>
</dbReference>
<name>A0AAN8UPB1_9MAGN</name>
<keyword evidence="9" id="KW-1185">Reference proteome</keyword>
<dbReference type="GO" id="GO:0003677">
    <property type="term" value="F:DNA binding"/>
    <property type="evidence" value="ECO:0007669"/>
    <property type="project" value="UniProtKB-KW"/>
</dbReference>